<evidence type="ECO:0000256" key="3">
    <source>
        <dbReference type="PROSITE-ProRule" id="PRU00339"/>
    </source>
</evidence>
<evidence type="ECO:0000313" key="6">
    <source>
        <dbReference type="EMBL" id="PRQ03865.1"/>
    </source>
</evidence>
<feature type="repeat" description="TPR" evidence="3">
    <location>
        <begin position="603"/>
        <end position="636"/>
    </location>
</feature>
<feature type="transmembrane region" description="Helical" evidence="5">
    <location>
        <begin position="345"/>
        <end position="362"/>
    </location>
</feature>
<comment type="caution">
    <text evidence="6">The sequence shown here is derived from an EMBL/GenBank/DDBJ whole genome shotgun (WGS) entry which is preliminary data.</text>
</comment>
<dbReference type="PANTHER" id="PTHR44227">
    <property type="match status" value="1"/>
</dbReference>
<feature type="transmembrane region" description="Helical" evidence="5">
    <location>
        <begin position="399"/>
        <end position="417"/>
    </location>
</feature>
<keyword evidence="7" id="KW-1185">Reference proteome</keyword>
<keyword evidence="1" id="KW-0677">Repeat</keyword>
<feature type="transmembrane region" description="Helical" evidence="5">
    <location>
        <begin position="369"/>
        <end position="387"/>
    </location>
</feature>
<dbReference type="Gene3D" id="1.25.40.10">
    <property type="entry name" value="Tetratricopeptide repeat domain"/>
    <property type="match status" value="1"/>
</dbReference>
<protein>
    <submittedName>
        <fullName evidence="6">Uncharacterized protein</fullName>
    </submittedName>
</protein>
<dbReference type="AlphaFoldDB" id="A0A2S9YFI1"/>
<accession>A0A2S9YFI1</accession>
<keyword evidence="5" id="KW-1133">Transmembrane helix</keyword>
<feature type="transmembrane region" description="Helical" evidence="5">
    <location>
        <begin position="55"/>
        <end position="74"/>
    </location>
</feature>
<evidence type="ECO:0000256" key="5">
    <source>
        <dbReference type="SAM" id="Phobius"/>
    </source>
</evidence>
<keyword evidence="5" id="KW-0812">Transmembrane</keyword>
<feature type="region of interest" description="Disordered" evidence="4">
    <location>
        <begin position="1"/>
        <end position="45"/>
    </location>
</feature>
<evidence type="ECO:0000256" key="1">
    <source>
        <dbReference type="ARBA" id="ARBA00022737"/>
    </source>
</evidence>
<dbReference type="InterPro" id="IPR011990">
    <property type="entry name" value="TPR-like_helical_dom_sf"/>
</dbReference>
<evidence type="ECO:0000256" key="4">
    <source>
        <dbReference type="SAM" id="MobiDB-lite"/>
    </source>
</evidence>
<gene>
    <name evidence="6" type="ORF">ENSA5_12340</name>
</gene>
<organism evidence="6 7">
    <name type="scientific">Enhygromyxa salina</name>
    <dbReference type="NCBI Taxonomy" id="215803"/>
    <lineage>
        <taxon>Bacteria</taxon>
        <taxon>Pseudomonadati</taxon>
        <taxon>Myxococcota</taxon>
        <taxon>Polyangia</taxon>
        <taxon>Nannocystales</taxon>
        <taxon>Nannocystaceae</taxon>
        <taxon>Enhygromyxa</taxon>
    </lineage>
</organism>
<dbReference type="SUPFAM" id="SSF48452">
    <property type="entry name" value="TPR-like"/>
    <property type="match status" value="1"/>
</dbReference>
<keyword evidence="5" id="KW-0472">Membrane</keyword>
<dbReference type="EMBL" id="PVNK01000068">
    <property type="protein sequence ID" value="PRQ03865.1"/>
    <property type="molecule type" value="Genomic_DNA"/>
</dbReference>
<dbReference type="PROSITE" id="PS50005">
    <property type="entry name" value="TPR"/>
    <property type="match status" value="1"/>
</dbReference>
<evidence type="ECO:0000313" key="7">
    <source>
        <dbReference type="Proteomes" id="UP000237968"/>
    </source>
</evidence>
<keyword evidence="2 3" id="KW-0802">TPR repeat</keyword>
<dbReference type="InterPro" id="IPR019734">
    <property type="entry name" value="TPR_rpt"/>
</dbReference>
<evidence type="ECO:0000256" key="2">
    <source>
        <dbReference type="ARBA" id="ARBA00022803"/>
    </source>
</evidence>
<reference evidence="6 7" key="1">
    <citation type="submission" date="2018-03" db="EMBL/GenBank/DDBJ databases">
        <title>Draft Genome Sequences of the Obligatory Marine Myxobacteria Enhygromyxa salina SWB005.</title>
        <authorList>
            <person name="Poehlein A."/>
            <person name="Moghaddam J.A."/>
            <person name="Harms H."/>
            <person name="Alanjari M."/>
            <person name="Koenig G.M."/>
            <person name="Daniel R."/>
            <person name="Schaeberle T.F."/>
        </authorList>
    </citation>
    <scope>NUCLEOTIDE SEQUENCE [LARGE SCALE GENOMIC DNA]</scope>
    <source>
        <strain evidence="6 7">SWB005</strain>
    </source>
</reference>
<feature type="transmembrane region" description="Helical" evidence="5">
    <location>
        <begin position="264"/>
        <end position="284"/>
    </location>
</feature>
<dbReference type="PANTHER" id="PTHR44227:SF3">
    <property type="entry name" value="PROTEIN O-MANNOSYL-TRANSFERASE TMTC4"/>
    <property type="match status" value="1"/>
</dbReference>
<dbReference type="Proteomes" id="UP000237968">
    <property type="component" value="Unassembled WGS sequence"/>
</dbReference>
<feature type="transmembrane region" description="Helical" evidence="5">
    <location>
        <begin position="189"/>
        <end position="206"/>
    </location>
</feature>
<proteinExistence type="predicted"/>
<feature type="transmembrane region" description="Helical" evidence="5">
    <location>
        <begin position="132"/>
        <end position="152"/>
    </location>
</feature>
<sequence>MVKVRAPRSLPSSNDGSPLHHARNGPEAGAPVRVPKRRPSARPEAGEPLSYRARLLGLLGLIALVHAPLLRYGLIYDDGWTLRSNGFLRRGQFELGVLLSPEAAARHIPDATRPTLVAFDALSLRVLGLEPWAHHGLSIALHLGVCGLLARLLRALGVAEGPRLASVACFGLLAIHAEAIAVVSFREDLLAAALGLAAMIVAVRAIEAARLGAALAWGGAALGLEALACGAKLSAAPLPAILLALAWLRPGQGCARLARDRGRLALVVGLLGVGVALALAQTWIVHGGSPYGGDNPRILAHRIGLGPVLAASTKIHVGYLQQILIPLGLSPEYVDRGAGWLEPETVLASATLVGLVLAAIAVRRRAPLASFAVLAWLLACVPTSNLVGLPNMRADRFMYLPSVPLCVALAIALLALGRRLADYLPKPAESELAGPDLSAGLPLAVFVLMQGSFGLAEARVYVSNTTLWHEAARRAPESARAHALLGLERVGEVRRGDQLAPKVEAAAEDACRRAQRLDPVYELPQLCLGSLAIVRKDWVAAYEHHARAVELSVDRNDRPIAALAQLSLDLPSEWFDAHPELGDRRSLSIAWLERGLSAYPYSPELHAAAGRVYHRLGQPERALELYRRARSLRPDRWETVAAGVELALDLGDAAAAHRTWWSEAKVLGRADPATRSRLSRRLAVARTDPHFSLLHSLLDPGVFPYEP</sequence>
<name>A0A2S9YFI1_9BACT</name>
<feature type="transmembrane region" description="Helical" evidence="5">
    <location>
        <begin position="164"/>
        <end position="183"/>
    </location>
</feature>
<dbReference type="InterPro" id="IPR052346">
    <property type="entry name" value="O-mannosyl-transferase_TMTC"/>
</dbReference>